<protein>
    <submittedName>
        <fullName evidence="1">Abi family protein</fullName>
    </submittedName>
</protein>
<comment type="caution">
    <text evidence="1">The sequence shown here is derived from an EMBL/GenBank/DDBJ whole genome shotgun (WGS) entry which is preliminary data.</text>
</comment>
<accession>A0A3E5B3V3</accession>
<evidence type="ECO:0000313" key="1">
    <source>
        <dbReference type="EMBL" id="RGN32287.1"/>
    </source>
</evidence>
<dbReference type="RefSeq" id="WP_009130100.1">
    <property type="nucleotide sequence ID" value="NZ_CABKRN010000002.1"/>
</dbReference>
<dbReference type="AlphaFoldDB" id="A0A3E5B3V3"/>
<evidence type="ECO:0000313" key="2">
    <source>
        <dbReference type="Proteomes" id="UP000260983"/>
    </source>
</evidence>
<reference evidence="1 2" key="1">
    <citation type="submission" date="2018-08" db="EMBL/GenBank/DDBJ databases">
        <title>A genome reference for cultivated species of the human gut microbiota.</title>
        <authorList>
            <person name="Zou Y."/>
            <person name="Xue W."/>
            <person name="Luo G."/>
        </authorList>
    </citation>
    <scope>NUCLEOTIDE SEQUENCE [LARGE SCALE GENOMIC DNA]</scope>
    <source>
        <strain evidence="1 2">OM05-15BH</strain>
    </source>
</reference>
<dbReference type="InterPro" id="IPR011664">
    <property type="entry name" value="Abi_system_AbiD/AbiF-like"/>
</dbReference>
<sequence length="296" mass="34782">MYLKRATTIDEQIAILRNRGIIISNEEKAKENLLDIGYFRLGFYCFPFEKDYPLKDNRTHVYKERTIFENIVELYYFDYDLRNLLMKYINRIEINFRTYLTYFVSNQYKDSPTWFADPAIMNNQYANSFESKVYDDTFRATPIIKRHHQHHINDKFAPAWKTIEFMTFGSILKLYSNLKSEIVKSQIAKYYGIKSVNVFLNYMETIKVIRNTCAHGGVLFDISLPLSIKNGPAGIMDNNQKNNLKGAMLIISYILRQISENRANEMEMQIRTLLDSTKGIPPVNDIIDRCSGYKII</sequence>
<organism evidence="1 2">
    <name type="scientific">Bacteroides oleiciplenus</name>
    <dbReference type="NCBI Taxonomy" id="626931"/>
    <lineage>
        <taxon>Bacteria</taxon>
        <taxon>Pseudomonadati</taxon>
        <taxon>Bacteroidota</taxon>
        <taxon>Bacteroidia</taxon>
        <taxon>Bacteroidales</taxon>
        <taxon>Bacteroidaceae</taxon>
        <taxon>Bacteroides</taxon>
    </lineage>
</organism>
<dbReference type="EMBL" id="QSUL01000014">
    <property type="protein sequence ID" value="RGN32287.1"/>
    <property type="molecule type" value="Genomic_DNA"/>
</dbReference>
<gene>
    <name evidence="1" type="ORF">DXB65_18495</name>
</gene>
<dbReference type="Proteomes" id="UP000260983">
    <property type="component" value="Unassembled WGS sequence"/>
</dbReference>
<dbReference type="Pfam" id="PF07751">
    <property type="entry name" value="Abi_2"/>
    <property type="match status" value="1"/>
</dbReference>
<proteinExistence type="predicted"/>
<name>A0A3E5B3V3_9BACE</name>